<dbReference type="InterPro" id="IPR006530">
    <property type="entry name" value="YD"/>
</dbReference>
<accession>A0ABQ5Y2U4</accession>
<keyword evidence="2" id="KW-0964">Secreted</keyword>
<comment type="caution">
    <text evidence="6">The sequence shown here is derived from an EMBL/GenBank/DDBJ whole genome shotgun (WGS) entry which is preliminary data.</text>
</comment>
<dbReference type="InterPro" id="IPR003284">
    <property type="entry name" value="Sal_SpvB"/>
</dbReference>
<keyword evidence="4" id="KW-0843">Virulence</keyword>
<dbReference type="InterPro" id="IPR028994">
    <property type="entry name" value="Integrin_alpha_N"/>
</dbReference>
<evidence type="ECO:0000256" key="3">
    <source>
        <dbReference type="ARBA" id="ARBA00022729"/>
    </source>
</evidence>
<evidence type="ECO:0000256" key="1">
    <source>
        <dbReference type="ARBA" id="ARBA00004613"/>
    </source>
</evidence>
<dbReference type="InterPro" id="IPR031325">
    <property type="entry name" value="RHS_repeat"/>
</dbReference>
<dbReference type="PANTHER" id="PTHR32305">
    <property type="match status" value="1"/>
</dbReference>
<evidence type="ECO:0000313" key="6">
    <source>
        <dbReference type="EMBL" id="GLR04324.1"/>
    </source>
</evidence>
<dbReference type="NCBIfam" id="TIGR03696">
    <property type="entry name" value="Rhs_assc_core"/>
    <property type="match status" value="1"/>
</dbReference>
<feature type="compositionally biased region" description="Basic and acidic residues" evidence="5">
    <location>
        <begin position="2240"/>
        <end position="2256"/>
    </location>
</feature>
<dbReference type="NCBIfam" id="TIGR01643">
    <property type="entry name" value="YD_repeat_2x"/>
    <property type="match status" value="4"/>
</dbReference>
<comment type="subcellular location">
    <subcellularLocation>
        <location evidence="1">Secreted</location>
    </subcellularLocation>
</comment>
<dbReference type="RefSeq" id="WP_156145326.1">
    <property type="nucleotide sequence ID" value="NZ_BBLD01000048.1"/>
</dbReference>
<gene>
    <name evidence="6" type="ORF">GCM10007906_19110</name>
</gene>
<feature type="compositionally biased region" description="Basic and acidic residues" evidence="5">
    <location>
        <begin position="2372"/>
        <end position="2384"/>
    </location>
</feature>
<feature type="compositionally biased region" description="Basic and acidic residues" evidence="5">
    <location>
        <begin position="2342"/>
        <end position="2355"/>
    </location>
</feature>
<evidence type="ECO:0000256" key="2">
    <source>
        <dbReference type="ARBA" id="ARBA00022525"/>
    </source>
</evidence>
<dbReference type="InterPro" id="IPR050708">
    <property type="entry name" value="T6SS_VgrG/RHS"/>
</dbReference>
<feature type="compositionally biased region" description="Basic residues" evidence="5">
    <location>
        <begin position="2426"/>
        <end position="2436"/>
    </location>
</feature>
<dbReference type="Pfam" id="PF13517">
    <property type="entry name" value="FG-GAP_3"/>
    <property type="match status" value="1"/>
</dbReference>
<keyword evidence="3" id="KW-0732">Signal</keyword>
<feature type="compositionally biased region" description="Basic and acidic residues" evidence="5">
    <location>
        <begin position="2392"/>
        <end position="2416"/>
    </location>
</feature>
<dbReference type="Gene3D" id="2.180.10.10">
    <property type="entry name" value="RHS repeat-associated core"/>
    <property type="match status" value="2"/>
</dbReference>
<feature type="region of interest" description="Disordered" evidence="5">
    <location>
        <begin position="2325"/>
        <end position="2436"/>
    </location>
</feature>
<dbReference type="Pfam" id="PF05593">
    <property type="entry name" value="RHS_repeat"/>
    <property type="match status" value="1"/>
</dbReference>
<dbReference type="InterPro" id="IPR022385">
    <property type="entry name" value="Rhs_assc_core"/>
</dbReference>
<name>A0ABQ5Y2U4_9VIBR</name>
<protein>
    <recommendedName>
        <fullName evidence="8">Type IV secretion protein Rhs</fullName>
    </recommendedName>
</protein>
<dbReference type="InterPro" id="IPR013517">
    <property type="entry name" value="FG-GAP"/>
</dbReference>
<organism evidence="6 7">
    <name type="scientific">Vibrio hyugaensis</name>
    <dbReference type="NCBI Taxonomy" id="1534743"/>
    <lineage>
        <taxon>Bacteria</taxon>
        <taxon>Pseudomonadati</taxon>
        <taxon>Pseudomonadota</taxon>
        <taxon>Gammaproteobacteria</taxon>
        <taxon>Vibrionales</taxon>
        <taxon>Vibrionaceae</taxon>
        <taxon>Vibrio</taxon>
    </lineage>
</organism>
<dbReference type="Pfam" id="PF03534">
    <property type="entry name" value="SpvB"/>
    <property type="match status" value="1"/>
</dbReference>
<dbReference type="PANTHER" id="PTHR32305:SF15">
    <property type="entry name" value="PROTEIN RHSA-RELATED"/>
    <property type="match status" value="1"/>
</dbReference>
<reference evidence="7" key="1">
    <citation type="journal article" date="2019" name="Int. J. Syst. Evol. Microbiol.">
        <title>The Global Catalogue of Microorganisms (GCM) 10K type strain sequencing project: providing services to taxonomists for standard genome sequencing and annotation.</title>
        <authorList>
            <consortium name="The Broad Institute Genomics Platform"/>
            <consortium name="The Broad Institute Genome Sequencing Center for Infectious Disease"/>
            <person name="Wu L."/>
            <person name="Ma J."/>
        </authorList>
    </citation>
    <scope>NUCLEOTIDE SEQUENCE [LARGE SCALE GENOMIC DNA]</scope>
    <source>
        <strain evidence="7">NBRC 110633</strain>
    </source>
</reference>
<sequence>MSTKKSIQYATIFAVLSASVVSSSLEARVPSLYKDTIGLSGDYATSGGEATYTLPIVVSAGRAGHQPELSLDYQSDSPNGMMGMGWSLGGQSVIYRCGKNLETDGNWGGVHFNSDDRFCIDGQRLIAVEGADGGDLTEYRIKKNGYNKIVSFGSSGSSGPAYFKVWKTDGSVLEYGVTSDSRVELPTESDVYKWSLNKRTDASKQNHILYHYREDNAGGRHQLASVSYTGGKVEFVYENREDKTSQYLHGKKLVRDQRLKRINTFDAEGTQTANYQLDYQYSKYTGRSLLLDIVYGNASSGSSTPISFSWNEPGATRTTFGTSPIVNAGNLSIPDIKYKIPRVTKPLDFAKASYFDVNRDGYKEPFGVKEKSTTLFSCSYKNYFDSSTLGSMLSLDGVSSKPGLEGYTLVGSIDSPQLLPRPNKFMRVGDCGPNGRYSKYEYRVDDDILSAQSYMPNLDGVLVEVPNVPNVGNKIGLKYISGDFNGDGKQTLRERIYVRNKMKHVPMHVLDIDNDGIDDWVYVYGKQLVYSLSHKGHKTFSIPVQDKELCVRNLPSLQKFCNNLAYLTFNDFNNDGYKDFAVVNNKAKKIDVFTFNGVGYEKQGSTYSLPGREHKVEFIDYNGDGYPELYVDGKFYINHGGDFDLTKPIDTPEIKDIYLVEDINGDGIDDFVSSVGKAPKEKSKTHISTGLEIDRINIITEQARTYKIEYKPALDKSVHTQKRYFDYPYLNTTPSKQLVSNVIKEPKGYIATRYSYHYEGAKSHALGGGFLGFAKITEVESNNGSFLVANKYDFVTTTTVSEYHQLDLKRAGELKKVTVYKQGKGAKPFVYRESDKVSATDFSYKSVDRTHRAFQVYPNKVVKKSYENGALQKTETITRELNAFGALTKEESVLVNAKDTRDAFTTTVDNTYVSNGYTTTSVTYNTISRHQVSDMSAKFARYQDGLTGYCSTSNDDVYFKPNDKFVLIHGEVDTPILVTRHNEYYRYRVTKSQSNSYSGITQRSGELTQISRAEFERQTTKPCGDFTFGNIIGDSHPELSTTTANLSQRVTQSGNEYWQVGAVQRTTSKVTAQQHGLSKLTLQDYAYTQNGLVSSVRTSGSEYEPSSGSGRTLTTAYQYDAWGNIRQESQYGSDLARRTTTYGYEQNGLKLKTTTNAKGHTTTWEYDAQGRLLSETSPLKGRKTRYQYDMFGRVRVATLPGTGNTVFTDYQLGAVCMNALATTAHCVTVRKADGSEQQTQFDYADREVRRLHRAFDGRWVVVDSEWDQNGRKRFVTAAKFLNQAGNAPRVTFDYDLYNREVRRIEPANRGGLAIFTTRYDGYKIEGTDARGFKRSTTHNVMGQVIRKDEPLGAYQTYQYYPDGKLRRTVDSDGNITQVKYDNLGYRTELDDPDIGHWYYRYNALGQLVYKRDANGIVTTMGYDTLGRKVAQNDGSEASQWRYDERGALGTLSWMSGKGQRTDYFYNSNGLLQEKAVTVGQEIFSTQYEYDKLERLGREVRPDGQTLKSALGKKGHQRLAVEYLYNQFGYLGAVRSPRTYADDIFTSAKFREDIRQLLSGAINQANTYLQRASRYARQEQFFRTKQLEYERKRVDVYNLDSASAALLKDNYRYKQWCDGQNTCYLRPATWVMLHDDITIPLDVTLEGQAYRITSEKDGSDLWDILTPGLQAHDLTATAISEQELAGLSLTQMKDMLLSGDYDEDGQPDIMYQGDIYSAKADDELRGELLFAAEDLEQAANIANRQYKQYKALAADMIGVSEKVAKLSGLYCEFANDLAGNRVDASLRKECRSNGGVSQADMLDTILTNAELAAANKNNAYVYYWQRQSTDAFDHTLSEMLGNGLMNTYDYDADTGRMNAIATYQGNHVYSSDKISKPSRNQHIRYLRYQYDEHNNVTQRFDDQLGITDIWTYDALDRVETNTMVLVDKARHGLNNPDLTGKRSFEYDKLGNIRHKSDVGVYQYSGVGAGPHAVTNANGLDYNYDAVGNMTSAKAKGSKSNERTMRWSPFNKPIKIVREGKSVEFSYDANHDRYLKRSSDGKVTFYFGKTYEREKDLKTGEIQHKHFIFAEGKLIALNTQTLDSKNQLKNKQVRYLHHDALDSVDMLTDGYGLVVEKRSYDTWGKQRHVEWQDKSAASVVQSAITNRGYTGHEEITEVGLIHMNGRVYDQELGRFTSADPLVQSPYVVNSFNRYAYVMNNPLKYTDPTGFSGVDSGVASDDSETKGDDGNPNSDGGKPKGNRGGDSESRDPEGEKTKTNDVFGSTVNKLKKVRDAIAPGYGVAGMAYHEAPEEDRNSAANSLNMNAKDVRASMRTAKVMAAVGGVVGKGKGGRPKNGLDTSSDTSREALRKAKEVNDIPRSAQPDKTIKPNTPEGKEAGLDDRNVKQLEYTNNKGEKISIRQDKPAKYDDGGKGDQRNHYNAGIKGSPKLKQHHYYGD</sequence>
<feature type="region of interest" description="Disordered" evidence="5">
    <location>
        <begin position="2211"/>
        <end position="2260"/>
    </location>
</feature>
<evidence type="ECO:0008006" key="8">
    <source>
        <dbReference type="Google" id="ProtNLM"/>
    </source>
</evidence>
<evidence type="ECO:0000256" key="4">
    <source>
        <dbReference type="ARBA" id="ARBA00023026"/>
    </source>
</evidence>
<keyword evidence="7" id="KW-1185">Reference proteome</keyword>
<proteinExistence type="predicted"/>
<dbReference type="SUPFAM" id="SSF69318">
    <property type="entry name" value="Integrin alpha N-terminal domain"/>
    <property type="match status" value="1"/>
</dbReference>
<dbReference type="EMBL" id="BSOE01000025">
    <property type="protein sequence ID" value="GLR04324.1"/>
    <property type="molecule type" value="Genomic_DNA"/>
</dbReference>
<evidence type="ECO:0000256" key="5">
    <source>
        <dbReference type="SAM" id="MobiDB-lite"/>
    </source>
</evidence>
<dbReference type="Proteomes" id="UP001156669">
    <property type="component" value="Unassembled WGS sequence"/>
</dbReference>
<evidence type="ECO:0000313" key="7">
    <source>
        <dbReference type="Proteomes" id="UP001156669"/>
    </source>
</evidence>